<dbReference type="SUPFAM" id="SSF81301">
    <property type="entry name" value="Nucleotidyltransferase"/>
    <property type="match status" value="2"/>
</dbReference>
<dbReference type="InterPro" id="IPR043519">
    <property type="entry name" value="NT_sf"/>
</dbReference>
<keyword evidence="10" id="KW-1185">Reference proteome</keyword>
<dbReference type="CDD" id="cd05401">
    <property type="entry name" value="NT_GlnE_GlnD_like"/>
    <property type="match status" value="2"/>
</dbReference>
<dbReference type="PANTHER" id="PTHR30621:SF0">
    <property type="entry name" value="BIFUNCTIONAL GLUTAMINE SYNTHETASE ADENYLYLTRANSFERASE_ADENYLYL-REMOVING ENZYME"/>
    <property type="match status" value="1"/>
</dbReference>
<keyword evidence="3" id="KW-0547">Nucleotide-binding</keyword>
<keyword evidence="2 9" id="KW-0548">Nucleotidyltransferase</keyword>
<proteinExistence type="predicted"/>
<dbReference type="AlphaFoldDB" id="A0A1M5IZT5"/>
<dbReference type="Pfam" id="PF03710">
    <property type="entry name" value="GlnE"/>
    <property type="match status" value="2"/>
</dbReference>
<dbReference type="Gene3D" id="3.30.460.10">
    <property type="entry name" value="Beta Polymerase, domain 2"/>
    <property type="match status" value="2"/>
</dbReference>
<gene>
    <name evidence="9" type="ORF">SAMN04488044_0499</name>
</gene>
<dbReference type="OrthoDB" id="9759366at2"/>
<keyword evidence="9" id="KW-0436">Ligase</keyword>
<keyword evidence="5" id="KW-0460">Magnesium</keyword>
<evidence type="ECO:0000256" key="3">
    <source>
        <dbReference type="ARBA" id="ARBA00022741"/>
    </source>
</evidence>
<evidence type="ECO:0000256" key="1">
    <source>
        <dbReference type="ARBA" id="ARBA00022679"/>
    </source>
</evidence>
<feature type="domain" description="Glutamate-ammonia ligase adenylyltransferase repeated" evidence="7">
    <location>
        <begin position="37"/>
        <end position="274"/>
    </location>
</feature>
<organism evidence="9 10">
    <name type="scientific">Cognatishimia maritima</name>
    <dbReference type="NCBI Taxonomy" id="870908"/>
    <lineage>
        <taxon>Bacteria</taxon>
        <taxon>Pseudomonadati</taxon>
        <taxon>Pseudomonadota</taxon>
        <taxon>Alphaproteobacteria</taxon>
        <taxon>Rhodobacterales</taxon>
        <taxon>Paracoccaceae</taxon>
        <taxon>Cognatishimia</taxon>
    </lineage>
</organism>
<accession>A0A1M5IZT5</accession>
<evidence type="ECO:0000256" key="2">
    <source>
        <dbReference type="ARBA" id="ARBA00022695"/>
    </source>
</evidence>
<evidence type="ECO:0000259" key="8">
    <source>
        <dbReference type="Pfam" id="PF08335"/>
    </source>
</evidence>
<dbReference type="InterPro" id="IPR013546">
    <property type="entry name" value="PII_UdlTrfase/GS_AdlTrfase"/>
</dbReference>
<evidence type="ECO:0000313" key="10">
    <source>
        <dbReference type="Proteomes" id="UP000184211"/>
    </source>
</evidence>
<evidence type="ECO:0000256" key="5">
    <source>
        <dbReference type="ARBA" id="ARBA00022842"/>
    </source>
</evidence>
<dbReference type="GO" id="GO:0005829">
    <property type="term" value="C:cytosol"/>
    <property type="evidence" value="ECO:0007669"/>
    <property type="project" value="TreeGrafter"/>
</dbReference>
<dbReference type="Pfam" id="PF08335">
    <property type="entry name" value="GlnD_UR_UTase"/>
    <property type="match status" value="2"/>
</dbReference>
<dbReference type="Gene3D" id="1.20.120.330">
    <property type="entry name" value="Nucleotidyltransferases domain 2"/>
    <property type="match status" value="1"/>
</dbReference>
<dbReference type="GO" id="GO:0000820">
    <property type="term" value="P:regulation of glutamine family amino acid metabolic process"/>
    <property type="evidence" value="ECO:0007669"/>
    <property type="project" value="TreeGrafter"/>
</dbReference>
<sequence length="928" mass="102435">MNFTSRITRMPSVFDPEIAQDLRAQLGFAEGDIENLLVAVGSCSPYLRGLIQKEINWLPEALDAPEAALSRVHSNLSACPPDALGVMLRQAKRRIALMTALADIAGVWTLEDVTSALTDFADLSCQIALQSTVDKEITRGKLPGATEDDVPTLGGLVALAMGKMGAHELNYSSDIDLICLFDESQYELADFHDARSSLVRATRRAMALLSDITGEGYVFRTDLRLRPDPAVTPVCVAMEAAERYYESLGRTWERAAYIKARPAAGDLEAGNRFLDTLRPFVWRKHLDFATIHEAHEMRLRIREHKGLAAQRGLAGHNLKLGRGGIREIEFFAQTRQLIAGGRDRSLRMRQTVPALQRLAEQGWVKPDIAEKLSVHYRAHREVEHRIQMLNDAQTHDLPKTEEGLQRIACLMGRDLADLKDEWRARIDDVHALTEDFFAPDAMTPQPKVEAHKFDEQILSRWQTYPALRSSRAVEIFNRLKPDLLHRLTEAAKPDEALVALDGFLAGLPAGVQVFSLFEANPQLVDLLVDILSTSPALAQYLSRNSSVLDAVIGGAFFAAWPGKETLCSELQDLLDANDDYESCLDAARRWMKEYHFRIGVHHLRGLISATEAATQYSELAETILVGLWPVVTREFANKHGAMPGRGAMVLGMGSLGAGLLTATSDLDLIVIYDAAGVDASDGKRPLASRAYYARLTQALVTALSAPMAEGRLYEVDMRLRPSGTQGPVATSLTSFRDYQENQAWTWEHLALTRARPIAGAEDLMSEVELFRQTQLARPSDEAKVRADVQEMRERIASAKASSGVWDAKLGAGRLQDIELLSQTAALLAGVATREVGDSLRNGALIGWLDEEDVTVLRDGYDLFRTLQSVARLLGQKALNPDELGAGGVAFLLRETEESSVDTLRQRLEQVAENVGARIDRSLARPLKG</sequence>
<protein>
    <submittedName>
        <fullName evidence="9">Glutamate-ammonia-ligase adenylyltransferase</fullName>
    </submittedName>
</protein>
<keyword evidence="6" id="KW-0511">Multifunctional enzyme</keyword>
<reference evidence="10" key="1">
    <citation type="submission" date="2016-11" db="EMBL/GenBank/DDBJ databases">
        <authorList>
            <person name="Varghese N."/>
            <person name="Submissions S."/>
        </authorList>
    </citation>
    <scope>NUCLEOTIDE SEQUENCE [LARGE SCALE GENOMIC DNA]</scope>
    <source>
        <strain evidence="10">DSM 28223</strain>
    </source>
</reference>
<evidence type="ECO:0000256" key="6">
    <source>
        <dbReference type="ARBA" id="ARBA00023268"/>
    </source>
</evidence>
<dbReference type="Proteomes" id="UP000184211">
    <property type="component" value="Unassembled WGS sequence"/>
</dbReference>
<dbReference type="SUPFAM" id="SSF81593">
    <property type="entry name" value="Nucleotidyltransferase substrate binding subunit/domain"/>
    <property type="match status" value="2"/>
</dbReference>
<dbReference type="InterPro" id="IPR023057">
    <property type="entry name" value="GlnE"/>
</dbReference>
<dbReference type="GO" id="GO:0016874">
    <property type="term" value="F:ligase activity"/>
    <property type="evidence" value="ECO:0007669"/>
    <property type="project" value="UniProtKB-KW"/>
</dbReference>
<feature type="domain" description="PII-uridylyltransferase/Glutamine-synthetase adenylyltransferase" evidence="8">
    <location>
        <begin position="296"/>
        <end position="437"/>
    </location>
</feature>
<dbReference type="PANTHER" id="PTHR30621">
    <property type="entry name" value="GLUTAMINE SYNTHETASE ADENYLYLTRANSFERASE"/>
    <property type="match status" value="1"/>
</dbReference>
<evidence type="ECO:0000256" key="4">
    <source>
        <dbReference type="ARBA" id="ARBA00022840"/>
    </source>
</evidence>
<keyword evidence="1 9" id="KW-0808">Transferase</keyword>
<dbReference type="STRING" id="870908.SAMN04488044_0499"/>
<dbReference type="RefSeq" id="WP_072790038.1">
    <property type="nucleotide sequence ID" value="NZ_FQWM01000001.1"/>
</dbReference>
<feature type="domain" description="PII-uridylyltransferase/Glutamine-synthetase adenylyltransferase" evidence="8">
    <location>
        <begin position="784"/>
        <end position="916"/>
    </location>
</feature>
<evidence type="ECO:0000313" key="9">
    <source>
        <dbReference type="EMBL" id="SHG33791.1"/>
    </source>
</evidence>
<dbReference type="GO" id="GO:0005524">
    <property type="term" value="F:ATP binding"/>
    <property type="evidence" value="ECO:0007669"/>
    <property type="project" value="UniProtKB-KW"/>
</dbReference>
<feature type="domain" description="Glutamate-ammonia ligase adenylyltransferase repeated" evidence="7">
    <location>
        <begin position="526"/>
        <end position="765"/>
    </location>
</feature>
<dbReference type="EMBL" id="FQWM01000001">
    <property type="protein sequence ID" value="SHG33791.1"/>
    <property type="molecule type" value="Genomic_DNA"/>
</dbReference>
<dbReference type="InterPro" id="IPR005190">
    <property type="entry name" value="GlnE_rpt_dom"/>
</dbReference>
<name>A0A1M5IZT5_9RHOB</name>
<evidence type="ECO:0000259" key="7">
    <source>
        <dbReference type="Pfam" id="PF03710"/>
    </source>
</evidence>
<keyword evidence="4" id="KW-0067">ATP-binding</keyword>
<dbReference type="GO" id="GO:0008882">
    <property type="term" value="F:[glutamate-ammonia-ligase] adenylyltransferase activity"/>
    <property type="evidence" value="ECO:0007669"/>
    <property type="project" value="InterPro"/>
</dbReference>